<accession>A0ABW0I7U4</accession>
<organism evidence="1 2">
    <name type="scientific">Larkinella bovis</name>
    <dbReference type="NCBI Taxonomy" id="683041"/>
    <lineage>
        <taxon>Bacteria</taxon>
        <taxon>Pseudomonadati</taxon>
        <taxon>Bacteroidota</taxon>
        <taxon>Cytophagia</taxon>
        <taxon>Cytophagales</taxon>
        <taxon>Spirosomataceae</taxon>
        <taxon>Larkinella</taxon>
    </lineage>
</organism>
<comment type="caution">
    <text evidence="1">The sequence shown here is derived from an EMBL/GenBank/DDBJ whole genome shotgun (WGS) entry which is preliminary data.</text>
</comment>
<keyword evidence="2" id="KW-1185">Reference proteome</keyword>
<dbReference type="Proteomes" id="UP001596106">
    <property type="component" value="Unassembled WGS sequence"/>
</dbReference>
<evidence type="ECO:0000313" key="2">
    <source>
        <dbReference type="Proteomes" id="UP001596106"/>
    </source>
</evidence>
<dbReference type="EMBL" id="JBHSMA010000002">
    <property type="protein sequence ID" value="MFC5409344.1"/>
    <property type="molecule type" value="Genomic_DNA"/>
</dbReference>
<name>A0ABW0I7U4_9BACT</name>
<dbReference type="RefSeq" id="WP_379843139.1">
    <property type="nucleotide sequence ID" value="NZ_JBHSMA010000002.1"/>
</dbReference>
<protein>
    <submittedName>
        <fullName evidence="1">Uncharacterized protein</fullName>
    </submittedName>
</protein>
<evidence type="ECO:0000313" key="1">
    <source>
        <dbReference type="EMBL" id="MFC5409344.1"/>
    </source>
</evidence>
<gene>
    <name evidence="1" type="ORF">ACFPMF_08510</name>
</gene>
<reference evidence="2" key="1">
    <citation type="journal article" date="2019" name="Int. J. Syst. Evol. Microbiol.">
        <title>The Global Catalogue of Microorganisms (GCM) 10K type strain sequencing project: providing services to taxonomists for standard genome sequencing and annotation.</title>
        <authorList>
            <consortium name="The Broad Institute Genomics Platform"/>
            <consortium name="The Broad Institute Genome Sequencing Center for Infectious Disease"/>
            <person name="Wu L."/>
            <person name="Ma J."/>
        </authorList>
    </citation>
    <scope>NUCLEOTIDE SEQUENCE [LARGE SCALE GENOMIC DNA]</scope>
    <source>
        <strain evidence="2">CCUG 55250</strain>
    </source>
</reference>
<proteinExistence type="predicted"/>
<sequence length="73" mass="8059">MEGQWVDCPFAADPAANLSDHWNNAQTVVCGLDGDESIRKQPIERLKTVYPDGTVITRGRLWNGKTGTVSSQR</sequence>